<organism evidence="2 3">
    <name type="scientific">Mycobacterium simulans</name>
    <dbReference type="NCBI Taxonomy" id="627089"/>
    <lineage>
        <taxon>Bacteria</taxon>
        <taxon>Bacillati</taxon>
        <taxon>Actinomycetota</taxon>
        <taxon>Actinomycetes</taxon>
        <taxon>Mycobacteriales</taxon>
        <taxon>Mycobacteriaceae</taxon>
        <taxon>Mycobacterium</taxon>
    </lineage>
</organism>
<dbReference type="EC" id="5.2.1.1" evidence="1"/>
<dbReference type="RefSeq" id="WP_313958096.1">
    <property type="nucleotide sequence ID" value="NZ_OCTY01000002.1"/>
</dbReference>
<dbReference type="InterPro" id="IPR053714">
    <property type="entry name" value="Iso_Racemase_Enz_sf"/>
</dbReference>
<feature type="binding site" evidence="1">
    <location>
        <begin position="198"/>
        <end position="199"/>
    </location>
    <ligand>
        <name>substrate</name>
    </ligand>
</feature>
<dbReference type="PANTHER" id="PTHR40267">
    <property type="entry name" value="BLR3294 PROTEIN"/>
    <property type="match status" value="1"/>
</dbReference>
<comment type="catalytic activity">
    <reaction evidence="1">
        <text>maleate = fumarate</text>
        <dbReference type="Rhea" id="RHEA:13169"/>
        <dbReference type="ChEBI" id="CHEBI:29806"/>
        <dbReference type="ChEBI" id="CHEBI:30780"/>
        <dbReference type="EC" id="5.2.1.1"/>
    </reaction>
</comment>
<comment type="miscellaneous">
    <text evidence="1">Reaction is initiated by nucleophilic attack of cysteine at the double bond, yielding a covalent succinylcysteine-like intermediate.</text>
</comment>
<dbReference type="Gene3D" id="3.40.50.12500">
    <property type="match status" value="1"/>
</dbReference>
<feature type="binding site" evidence="1">
    <location>
        <position position="14"/>
    </location>
    <ligand>
        <name>substrate</name>
    </ligand>
</feature>
<accession>A0A7Z7IG27</accession>
<name>A0A7Z7IG27_9MYCO</name>
<feature type="active site" description="Nucleophile" evidence="1">
    <location>
        <position position="79"/>
    </location>
</feature>
<feature type="binding site" evidence="1">
    <location>
        <begin position="79"/>
        <end position="81"/>
    </location>
    <ligand>
        <name>substrate</name>
    </ligand>
</feature>
<dbReference type="Proteomes" id="UP000554965">
    <property type="component" value="Unassembled WGS sequence"/>
</dbReference>
<dbReference type="HAMAP" id="MF_00943">
    <property type="entry name" value="Maleate_isomerase"/>
    <property type="match status" value="1"/>
</dbReference>
<evidence type="ECO:0000256" key="1">
    <source>
        <dbReference type="HAMAP-Rule" id="MF_00943"/>
    </source>
</evidence>
<dbReference type="InterPro" id="IPR028615">
    <property type="entry name" value="Maleate_isomerase"/>
</dbReference>
<protein>
    <recommendedName>
        <fullName evidence="1">Maleate isomerase</fullName>
        <ecNumber evidence="1">5.2.1.1</ecNumber>
    </recommendedName>
    <alternativeName>
        <fullName evidence="1">Maleate cis-trans isomerase</fullName>
    </alternativeName>
</protein>
<reference evidence="2 3" key="1">
    <citation type="submission" date="2017-10" db="EMBL/GenBank/DDBJ databases">
        <authorList>
            <consortium name="Urmite Genomes"/>
        </authorList>
    </citation>
    <scope>NUCLEOTIDE SEQUENCE [LARGE SCALE GENOMIC DNA]</scope>
    <source>
        <strain evidence="2 3">FB-527</strain>
    </source>
</reference>
<evidence type="ECO:0000313" key="3">
    <source>
        <dbReference type="Proteomes" id="UP000554965"/>
    </source>
</evidence>
<proteinExistence type="inferred from homology"/>
<dbReference type="InterPro" id="IPR026286">
    <property type="entry name" value="MaiA/AMDase"/>
</dbReference>
<comment type="subunit">
    <text evidence="1">Homodimer.</text>
</comment>
<dbReference type="AlphaFoldDB" id="A0A7Z7IG27"/>
<gene>
    <name evidence="2" type="primary">maiA_2</name>
    <name evidence="1" type="synonym">maiA</name>
    <name evidence="2" type="ORF">MSIMFB_00269</name>
</gene>
<dbReference type="Pfam" id="PF17645">
    <property type="entry name" value="Amdase"/>
    <property type="match status" value="1"/>
</dbReference>
<keyword evidence="3" id="KW-1185">Reference proteome</keyword>
<dbReference type="PANTHER" id="PTHR40267:SF1">
    <property type="entry name" value="BLR3294 PROTEIN"/>
    <property type="match status" value="1"/>
</dbReference>
<feature type="binding site" evidence="1">
    <location>
        <position position="136"/>
    </location>
    <ligand>
        <name>substrate</name>
    </ligand>
</feature>
<dbReference type="EMBL" id="OCTY01000002">
    <property type="protein sequence ID" value="SOJ52761.1"/>
    <property type="molecule type" value="Genomic_DNA"/>
</dbReference>
<feature type="active site" description="Proton donor" evidence="1">
    <location>
        <position position="197"/>
    </location>
</feature>
<feature type="modified residue" description="S-(2-succinyl)cysteine" evidence="1">
    <location>
        <position position="79"/>
    </location>
</feature>
<dbReference type="PIRSF" id="PIRSF015736">
    <property type="entry name" value="MI"/>
    <property type="match status" value="1"/>
</dbReference>
<keyword evidence="1 2" id="KW-0413">Isomerase</keyword>
<comment type="similarity">
    <text evidence="1">Belongs to the maleate isomerase family.</text>
</comment>
<comment type="function">
    <text evidence="1">Catalyzes cis-trans isomerization of the C2-C3 double bond in maleate to yield fumarate.</text>
</comment>
<evidence type="ECO:0000313" key="2">
    <source>
        <dbReference type="EMBL" id="SOJ52761.1"/>
    </source>
</evidence>
<dbReference type="GO" id="GO:0050076">
    <property type="term" value="F:maleate isomerase activity"/>
    <property type="evidence" value="ECO:0007669"/>
    <property type="project" value="UniProtKB-UniRule"/>
</dbReference>
<feature type="binding site" evidence="1">
    <location>
        <position position="166"/>
    </location>
    <ligand>
        <name>substrate</name>
    </ligand>
</feature>
<comment type="caution">
    <text evidence="2">The sequence shown here is derived from an EMBL/GenBank/DDBJ whole genome shotgun (WGS) entry which is preliminary data.</text>
</comment>
<sequence length="249" mass="25991">MSSHRIGLLVPSSNTTMETELPEVLRRTGALSGERFTFHSARMRMKTVEPSELAAMNVDAERATIELADAAVDVMAYACLVAVMAEGVGAHPAVEARLTATAAAAGDPVDVVSSAGALIESLHYLGVTKTAIVAPYVKQLTTLVIDYIEADGIQVHDAISLEVDDNLAVGRLDPRELPEIATRLDTRGVDAVVLSACVQMPSLAAIPHAEKALGMPVITAATATSWKVLRSMGLPAVAEGSGALLRAVA</sequence>